<evidence type="ECO:0000313" key="3">
    <source>
        <dbReference type="Proteomes" id="UP001147700"/>
    </source>
</evidence>
<proteinExistence type="predicted"/>
<name>A0ABT4RTX5_9ACTN</name>
<feature type="domain" description="AB hydrolase-1" evidence="1">
    <location>
        <begin position="28"/>
        <end position="269"/>
    </location>
</feature>
<keyword evidence="3" id="KW-1185">Reference proteome</keyword>
<dbReference type="GO" id="GO:0016787">
    <property type="term" value="F:hydrolase activity"/>
    <property type="evidence" value="ECO:0007669"/>
    <property type="project" value="UniProtKB-KW"/>
</dbReference>
<dbReference type="InterPro" id="IPR000639">
    <property type="entry name" value="Epox_hydrolase-like"/>
</dbReference>
<dbReference type="SUPFAM" id="SSF53474">
    <property type="entry name" value="alpha/beta-Hydrolases"/>
    <property type="match status" value="1"/>
</dbReference>
<gene>
    <name evidence="2" type="ORF">OJ962_31365</name>
</gene>
<reference evidence="2" key="1">
    <citation type="submission" date="2022-10" db="EMBL/GenBank/DDBJ databases">
        <title>The WGS of Solirubrobacter sp. CPCC 204708.</title>
        <authorList>
            <person name="Jiang Z."/>
        </authorList>
    </citation>
    <scope>NUCLEOTIDE SEQUENCE</scope>
    <source>
        <strain evidence="2">CPCC 204708</strain>
    </source>
</reference>
<dbReference type="EMBL" id="JAPCID010000072">
    <property type="protein sequence ID" value="MDA0142027.1"/>
    <property type="molecule type" value="Genomic_DNA"/>
</dbReference>
<dbReference type="Gene3D" id="3.40.50.1820">
    <property type="entry name" value="alpha/beta hydrolase"/>
    <property type="match status" value="1"/>
</dbReference>
<evidence type="ECO:0000313" key="2">
    <source>
        <dbReference type="EMBL" id="MDA0142027.1"/>
    </source>
</evidence>
<accession>A0ABT4RTX5</accession>
<dbReference type="PRINTS" id="PR00412">
    <property type="entry name" value="EPOXHYDRLASE"/>
</dbReference>
<dbReference type="Proteomes" id="UP001147700">
    <property type="component" value="Unassembled WGS sequence"/>
</dbReference>
<dbReference type="PANTHER" id="PTHR46438:SF11">
    <property type="entry name" value="LIPASE-RELATED"/>
    <property type="match status" value="1"/>
</dbReference>
<keyword evidence="2" id="KW-0378">Hydrolase</keyword>
<evidence type="ECO:0000259" key="1">
    <source>
        <dbReference type="Pfam" id="PF12697"/>
    </source>
</evidence>
<sequence>MSSVIEHRVELAGHVTRALEVAGEGPGIVLLHGWNHSADTWRPLLSALAARGRRAIAVDLPGFGEATPLEPGAVLPQLDAFAAELVTAWAGSEPVVIAGASLGGCLALRLAEHPGELKLAGVVPVSPDGLEVPSWFDPIEEDPIVRRLLSLPVPVPGEIVRRAHKGAHRPLAFSDAQRAVVDAFGRSGDTRADVAALLESGRELAPELLNAPFDLVGIRCPVLLVWGAYDRMLPHSDARMALDSLPTTQVELIEGCGHQPQLEATGRLVELLLPFGR</sequence>
<dbReference type="PRINTS" id="PR00111">
    <property type="entry name" value="ABHYDROLASE"/>
</dbReference>
<dbReference type="Pfam" id="PF12697">
    <property type="entry name" value="Abhydrolase_6"/>
    <property type="match status" value="1"/>
</dbReference>
<comment type="caution">
    <text evidence="2">The sequence shown here is derived from an EMBL/GenBank/DDBJ whole genome shotgun (WGS) entry which is preliminary data.</text>
</comment>
<organism evidence="2 3">
    <name type="scientific">Solirubrobacter deserti</name>
    <dbReference type="NCBI Taxonomy" id="2282478"/>
    <lineage>
        <taxon>Bacteria</taxon>
        <taxon>Bacillati</taxon>
        <taxon>Actinomycetota</taxon>
        <taxon>Thermoleophilia</taxon>
        <taxon>Solirubrobacterales</taxon>
        <taxon>Solirubrobacteraceae</taxon>
        <taxon>Solirubrobacter</taxon>
    </lineage>
</organism>
<dbReference type="InterPro" id="IPR029058">
    <property type="entry name" value="AB_hydrolase_fold"/>
</dbReference>
<protein>
    <submittedName>
        <fullName evidence="2">Alpha/beta fold hydrolase</fullName>
    </submittedName>
</protein>
<dbReference type="PANTHER" id="PTHR46438">
    <property type="entry name" value="ALPHA/BETA-HYDROLASES SUPERFAMILY PROTEIN"/>
    <property type="match status" value="1"/>
</dbReference>
<dbReference type="RefSeq" id="WP_202954859.1">
    <property type="nucleotide sequence ID" value="NZ_JAPCID010000072.1"/>
</dbReference>
<dbReference type="InterPro" id="IPR000073">
    <property type="entry name" value="AB_hydrolase_1"/>
</dbReference>